<dbReference type="GO" id="GO:0019882">
    <property type="term" value="P:antigen processing and presentation"/>
    <property type="evidence" value="ECO:0007669"/>
    <property type="project" value="TreeGrafter"/>
</dbReference>
<dbReference type="PANTHER" id="PTHR46108">
    <property type="entry name" value="BLUE CHEESE"/>
    <property type="match status" value="1"/>
</dbReference>
<evidence type="ECO:0000313" key="4">
    <source>
        <dbReference type="Proteomes" id="UP000314982"/>
    </source>
</evidence>
<dbReference type="InterPro" id="IPR051944">
    <property type="entry name" value="BEACH_domain_protein"/>
</dbReference>
<proteinExistence type="predicted"/>
<feature type="compositionally biased region" description="Basic and acidic residues" evidence="2">
    <location>
        <begin position="63"/>
        <end position="86"/>
    </location>
</feature>
<feature type="region of interest" description="Disordered" evidence="2">
    <location>
        <begin position="160"/>
        <end position="201"/>
    </location>
</feature>
<keyword evidence="4" id="KW-1185">Reference proteome</keyword>
<protein>
    <submittedName>
        <fullName evidence="3">Uncharacterized protein</fullName>
    </submittedName>
</protein>
<reference evidence="3" key="2">
    <citation type="submission" date="2025-08" db="UniProtKB">
        <authorList>
            <consortium name="Ensembl"/>
        </authorList>
    </citation>
    <scope>IDENTIFICATION</scope>
</reference>
<dbReference type="Ensembl" id="ENSHHUT00000076738.1">
    <property type="protein sequence ID" value="ENSHHUP00000074298.1"/>
    <property type="gene ID" value="ENSHHUG00000043597.1"/>
</dbReference>
<organism evidence="3 4">
    <name type="scientific">Hucho hucho</name>
    <name type="common">huchen</name>
    <dbReference type="NCBI Taxonomy" id="62062"/>
    <lineage>
        <taxon>Eukaryota</taxon>
        <taxon>Metazoa</taxon>
        <taxon>Chordata</taxon>
        <taxon>Craniata</taxon>
        <taxon>Vertebrata</taxon>
        <taxon>Euteleostomi</taxon>
        <taxon>Actinopterygii</taxon>
        <taxon>Neopterygii</taxon>
        <taxon>Teleostei</taxon>
        <taxon>Protacanthopterygii</taxon>
        <taxon>Salmoniformes</taxon>
        <taxon>Salmonidae</taxon>
        <taxon>Salmoninae</taxon>
        <taxon>Hucho</taxon>
    </lineage>
</organism>
<keyword evidence="1" id="KW-0853">WD repeat</keyword>
<evidence type="ECO:0000256" key="2">
    <source>
        <dbReference type="SAM" id="MobiDB-lite"/>
    </source>
</evidence>
<feature type="region of interest" description="Disordered" evidence="2">
    <location>
        <begin position="63"/>
        <end position="96"/>
    </location>
</feature>
<reference evidence="4" key="1">
    <citation type="submission" date="2018-06" db="EMBL/GenBank/DDBJ databases">
        <title>Genome assembly of Danube salmon.</title>
        <authorList>
            <person name="Macqueen D.J."/>
            <person name="Gundappa M.K."/>
        </authorList>
    </citation>
    <scope>NUCLEOTIDE SEQUENCE [LARGE SCALE GENOMIC DNA]</scope>
</reference>
<name>A0A4W5QKG6_9TELE</name>
<dbReference type="STRING" id="62062.ENSHHUP00000074298"/>
<dbReference type="AlphaFoldDB" id="A0A4W5QKG6"/>
<evidence type="ECO:0000313" key="3">
    <source>
        <dbReference type="Ensembl" id="ENSHHUP00000074298.1"/>
    </source>
</evidence>
<dbReference type="Proteomes" id="UP000314982">
    <property type="component" value="Unassembled WGS sequence"/>
</dbReference>
<accession>A0A4W5QKG6</accession>
<evidence type="ECO:0000256" key="1">
    <source>
        <dbReference type="ARBA" id="ARBA00022574"/>
    </source>
</evidence>
<feature type="compositionally biased region" description="Acidic residues" evidence="2">
    <location>
        <begin position="168"/>
        <end position="177"/>
    </location>
</feature>
<feature type="compositionally biased region" description="Basic and acidic residues" evidence="2">
    <location>
        <begin position="178"/>
        <end position="194"/>
    </location>
</feature>
<sequence>MTLTQDQMADMERINKETGELSASGELAAPLDLKERGGGPQPHPLLVLREMLQQMETHIHKDSMNTSDQKHTHLSPDHTHTQKETQDQSETDTPLPLDQKEEHLLRVLPLYIQVCESGGGTEELDLRSLAALTADTVVSNIHDILAEKPAEEARYEVQQFFQRRDETDNTEEIDNSEIDSRETDRTEETDRGESHSQTTQPDNAGWLLLKTLSFLTATNSTDLMSVVKPGLPSALVKCLYLLVCLPARKERAAVEETFQELLIQVLLQLCSHPFSVEEMVETEELQCLIISLTSLHDQTSAPWRHQASRVLRAVSAAKAPNTVPFLQACSDTTEGEENGPAKKIKYPSKWKGEVRKRRRMEGKS</sequence>
<reference evidence="3" key="3">
    <citation type="submission" date="2025-09" db="UniProtKB">
        <authorList>
            <consortium name="Ensembl"/>
        </authorList>
    </citation>
    <scope>IDENTIFICATION</scope>
</reference>
<dbReference type="PANTHER" id="PTHR46108:SF3">
    <property type="entry name" value="WD REPEAT- AND FYVE DOMAIN-CONTAINING PROTEIN 4"/>
    <property type="match status" value="1"/>
</dbReference>
<dbReference type="GeneTree" id="ENSGT00940000155684"/>